<name>A0A6A5RWK4_9PLEO</name>
<dbReference type="GeneID" id="54349236"/>
<dbReference type="Gene3D" id="1.10.1040.10">
    <property type="entry name" value="N-(1-d-carboxylethyl)-l-norvaline Dehydrogenase, domain 2"/>
    <property type="match status" value="1"/>
</dbReference>
<dbReference type="InterPro" id="IPR008927">
    <property type="entry name" value="6-PGluconate_DH-like_C_sf"/>
</dbReference>
<dbReference type="InterPro" id="IPR013328">
    <property type="entry name" value="6PGD_dom2"/>
</dbReference>
<accession>A0A6A5RWK4</accession>
<feature type="domain" description="Ketopantoate reductase C-terminal" evidence="3">
    <location>
        <begin position="76"/>
        <end position="188"/>
    </location>
</feature>
<dbReference type="InterPro" id="IPR013752">
    <property type="entry name" value="KPA_reductase"/>
</dbReference>
<dbReference type="AlphaFoldDB" id="A0A6A5RWK4"/>
<dbReference type="PANTHER" id="PTHR43765:SF2">
    <property type="entry name" value="2-DEHYDROPANTOATE 2-REDUCTASE"/>
    <property type="match status" value="1"/>
</dbReference>
<evidence type="ECO:0000313" key="5">
    <source>
        <dbReference type="Proteomes" id="UP000800082"/>
    </source>
</evidence>
<dbReference type="GO" id="GO:0008677">
    <property type="term" value="F:2-dehydropantoate 2-reductase activity"/>
    <property type="evidence" value="ECO:0007669"/>
    <property type="project" value="TreeGrafter"/>
</dbReference>
<keyword evidence="5" id="KW-1185">Reference proteome</keyword>
<dbReference type="SUPFAM" id="SSF48179">
    <property type="entry name" value="6-phosphogluconate dehydrogenase C-terminal domain-like"/>
    <property type="match status" value="1"/>
</dbReference>
<evidence type="ECO:0000256" key="1">
    <source>
        <dbReference type="ARBA" id="ARBA00022857"/>
    </source>
</evidence>
<proteinExistence type="predicted"/>
<dbReference type="GO" id="GO:0005739">
    <property type="term" value="C:mitochondrion"/>
    <property type="evidence" value="ECO:0007669"/>
    <property type="project" value="TreeGrafter"/>
</dbReference>
<evidence type="ECO:0000313" key="4">
    <source>
        <dbReference type="EMBL" id="KAF1931973.1"/>
    </source>
</evidence>
<dbReference type="InterPro" id="IPR050838">
    <property type="entry name" value="Ketopantoate_reductase"/>
</dbReference>
<dbReference type="EMBL" id="ML978960">
    <property type="protein sequence ID" value="KAF1931973.1"/>
    <property type="molecule type" value="Genomic_DNA"/>
</dbReference>
<gene>
    <name evidence="4" type="ORF">M421DRAFT_417700</name>
</gene>
<organism evidence="4 5">
    <name type="scientific">Didymella exigua CBS 183.55</name>
    <dbReference type="NCBI Taxonomy" id="1150837"/>
    <lineage>
        <taxon>Eukaryota</taxon>
        <taxon>Fungi</taxon>
        <taxon>Dikarya</taxon>
        <taxon>Ascomycota</taxon>
        <taxon>Pezizomycotina</taxon>
        <taxon>Dothideomycetes</taxon>
        <taxon>Pleosporomycetidae</taxon>
        <taxon>Pleosporales</taxon>
        <taxon>Pleosporineae</taxon>
        <taxon>Didymellaceae</taxon>
        <taxon>Didymella</taxon>
    </lineage>
</organism>
<dbReference type="GO" id="GO:0050661">
    <property type="term" value="F:NADP binding"/>
    <property type="evidence" value="ECO:0007669"/>
    <property type="project" value="TreeGrafter"/>
</dbReference>
<reference evidence="4" key="1">
    <citation type="journal article" date="2020" name="Stud. Mycol.">
        <title>101 Dothideomycetes genomes: a test case for predicting lifestyles and emergence of pathogens.</title>
        <authorList>
            <person name="Haridas S."/>
            <person name="Albert R."/>
            <person name="Binder M."/>
            <person name="Bloem J."/>
            <person name="Labutti K."/>
            <person name="Salamov A."/>
            <person name="Andreopoulos B."/>
            <person name="Baker S."/>
            <person name="Barry K."/>
            <person name="Bills G."/>
            <person name="Bluhm B."/>
            <person name="Cannon C."/>
            <person name="Castanera R."/>
            <person name="Culley D."/>
            <person name="Daum C."/>
            <person name="Ezra D."/>
            <person name="Gonzalez J."/>
            <person name="Henrissat B."/>
            <person name="Kuo A."/>
            <person name="Liang C."/>
            <person name="Lipzen A."/>
            <person name="Lutzoni F."/>
            <person name="Magnuson J."/>
            <person name="Mondo S."/>
            <person name="Nolan M."/>
            <person name="Ohm R."/>
            <person name="Pangilinan J."/>
            <person name="Park H.-J."/>
            <person name="Ramirez L."/>
            <person name="Alfaro M."/>
            <person name="Sun H."/>
            <person name="Tritt A."/>
            <person name="Yoshinaga Y."/>
            <person name="Zwiers L.-H."/>
            <person name="Turgeon B."/>
            <person name="Goodwin S."/>
            <person name="Spatafora J."/>
            <person name="Crous P."/>
            <person name="Grigoriev I."/>
        </authorList>
    </citation>
    <scope>NUCLEOTIDE SEQUENCE</scope>
    <source>
        <strain evidence="4">CBS 183.55</strain>
    </source>
</reference>
<dbReference type="Proteomes" id="UP000800082">
    <property type="component" value="Unassembled WGS sequence"/>
</dbReference>
<dbReference type="OrthoDB" id="73846at2759"/>
<dbReference type="Pfam" id="PF08546">
    <property type="entry name" value="ApbA_C"/>
    <property type="match status" value="1"/>
</dbReference>
<dbReference type="RefSeq" id="XP_033452221.1">
    <property type="nucleotide sequence ID" value="XM_033591568.1"/>
</dbReference>
<evidence type="ECO:0000259" key="3">
    <source>
        <dbReference type="Pfam" id="PF08546"/>
    </source>
</evidence>
<keyword evidence="1" id="KW-0521">NADP</keyword>
<keyword evidence="2" id="KW-0560">Oxidoreductase</keyword>
<dbReference type="PANTHER" id="PTHR43765">
    <property type="entry name" value="2-DEHYDROPANTOATE 2-REDUCTASE-RELATED"/>
    <property type="match status" value="1"/>
</dbReference>
<protein>
    <submittedName>
        <fullName evidence="4">6-phosphogluconate dehydrogenase C-terminal domain-like protein</fullName>
    </submittedName>
</protein>
<evidence type="ECO:0000256" key="2">
    <source>
        <dbReference type="ARBA" id="ARBA00023002"/>
    </source>
</evidence>
<sequence>MAEPKDTTQLYNRVISHGVTLKGPFDIKHTGPAATSLGPVPRGDGIDQTISPSAAFLLGALSRAPRLNCQSYGWLDILQRQLEKLAVNAFSNPLTALADSTVEYFFSIPEVRSALMHEMSSVIFELPELQSVPGVQERLSAKGLEATVMEVIVQNRSTTCSMVWDMRAARETDIRYINGYWARRGRTMR</sequence>